<dbReference type="Pfam" id="PF20431">
    <property type="entry name" value="E_motif"/>
    <property type="match status" value="1"/>
</dbReference>
<reference evidence="3 4" key="1">
    <citation type="submission" date="2023-12" db="EMBL/GenBank/DDBJ databases">
        <title>A high-quality genome assembly for Dillenia turbinata (Dilleniales).</title>
        <authorList>
            <person name="Chanderbali A."/>
        </authorList>
    </citation>
    <scope>NUCLEOTIDE SEQUENCE [LARGE SCALE GENOMIC DNA]</scope>
    <source>
        <strain evidence="3">LSX21</strain>
        <tissue evidence="3">Leaf</tissue>
    </source>
</reference>
<dbReference type="Gene3D" id="1.25.40.10">
    <property type="entry name" value="Tetratricopeptide repeat domain"/>
    <property type="match status" value="3"/>
</dbReference>
<dbReference type="InterPro" id="IPR046848">
    <property type="entry name" value="E_motif"/>
</dbReference>
<dbReference type="EMBL" id="JBAMMX010000004">
    <property type="protein sequence ID" value="KAK6942808.1"/>
    <property type="molecule type" value="Genomic_DNA"/>
</dbReference>
<gene>
    <name evidence="3" type="ORF">RJ641_028185</name>
</gene>
<dbReference type="Proteomes" id="UP001370490">
    <property type="component" value="Unassembled WGS sequence"/>
</dbReference>
<accession>A0AAN8WA72</accession>
<dbReference type="PROSITE" id="PS51375">
    <property type="entry name" value="PPR"/>
    <property type="match status" value="4"/>
</dbReference>
<evidence type="ECO:0000256" key="2">
    <source>
        <dbReference type="PROSITE-ProRule" id="PRU00708"/>
    </source>
</evidence>
<organism evidence="3 4">
    <name type="scientific">Dillenia turbinata</name>
    <dbReference type="NCBI Taxonomy" id="194707"/>
    <lineage>
        <taxon>Eukaryota</taxon>
        <taxon>Viridiplantae</taxon>
        <taxon>Streptophyta</taxon>
        <taxon>Embryophyta</taxon>
        <taxon>Tracheophyta</taxon>
        <taxon>Spermatophyta</taxon>
        <taxon>Magnoliopsida</taxon>
        <taxon>eudicotyledons</taxon>
        <taxon>Gunneridae</taxon>
        <taxon>Pentapetalae</taxon>
        <taxon>Dilleniales</taxon>
        <taxon>Dilleniaceae</taxon>
        <taxon>Dillenia</taxon>
    </lineage>
</organism>
<keyword evidence="1" id="KW-0677">Repeat</keyword>
<dbReference type="PANTHER" id="PTHR47926">
    <property type="entry name" value="PENTATRICOPEPTIDE REPEAT-CONTAINING PROTEIN"/>
    <property type="match status" value="1"/>
</dbReference>
<dbReference type="Pfam" id="PF01535">
    <property type="entry name" value="PPR"/>
    <property type="match status" value="4"/>
</dbReference>
<dbReference type="NCBIfam" id="TIGR00756">
    <property type="entry name" value="PPR"/>
    <property type="match status" value="4"/>
</dbReference>
<dbReference type="InterPro" id="IPR002885">
    <property type="entry name" value="PPR_rpt"/>
</dbReference>
<evidence type="ECO:0000313" key="4">
    <source>
        <dbReference type="Proteomes" id="UP001370490"/>
    </source>
</evidence>
<sequence length="403" mass="46017">MFFRLHRGNARIRCLFVALNFLCKRNLGSFVDSRTYKKEDLVIVTKKILDYSVKGEVEQARKIFDGMVCRDIVAWNVMIKSYVENNRTSDARELFDKMPERSSVSWNSMIMGYIKERKPHMALKLFIVMPCRDVFSWTVIITGLSRVLSVEDAWRLFRQMPDPDSVSWSSIISAFQQNGLAFETLNLFKKMLLLSVQPTSHSFTSALTASADLTILSTSLQLYSQLIKRGFGSNSHVGNSAISMFIKSGSIIDAQHVFMDFPKPDIVTWNAMIMGYGLHGSGREAINSFHQMQKAHIMPDRISIYAADRILELEPSNSSALLMLIDIYSSAGKCQKALELRRHMREREAVKELGSSWVEIEGSKHSFTTRDESHPQVDHIYLTLELLSYDMSESFQYGRGRIS</sequence>
<feature type="repeat" description="PPR" evidence="2">
    <location>
        <begin position="164"/>
        <end position="198"/>
    </location>
</feature>
<proteinExistence type="predicted"/>
<keyword evidence="4" id="KW-1185">Reference proteome</keyword>
<evidence type="ECO:0000256" key="1">
    <source>
        <dbReference type="ARBA" id="ARBA00022737"/>
    </source>
</evidence>
<dbReference type="GO" id="GO:0009451">
    <property type="term" value="P:RNA modification"/>
    <property type="evidence" value="ECO:0007669"/>
    <property type="project" value="InterPro"/>
</dbReference>
<name>A0AAN8WA72_9MAGN</name>
<evidence type="ECO:0000313" key="3">
    <source>
        <dbReference type="EMBL" id="KAK6942808.1"/>
    </source>
</evidence>
<dbReference type="InterPro" id="IPR011990">
    <property type="entry name" value="TPR-like_helical_dom_sf"/>
</dbReference>
<feature type="repeat" description="PPR" evidence="2">
    <location>
        <begin position="71"/>
        <end position="105"/>
    </location>
</feature>
<feature type="repeat" description="PPR" evidence="2">
    <location>
        <begin position="265"/>
        <end position="299"/>
    </location>
</feature>
<dbReference type="InterPro" id="IPR046960">
    <property type="entry name" value="PPR_At4g14850-like_plant"/>
</dbReference>
<comment type="caution">
    <text evidence="3">The sequence shown here is derived from an EMBL/GenBank/DDBJ whole genome shotgun (WGS) entry which is preliminary data.</text>
</comment>
<dbReference type="AlphaFoldDB" id="A0AAN8WA72"/>
<protein>
    <submittedName>
        <fullName evidence="3">Pentatricopeptide repeat</fullName>
    </submittedName>
</protein>
<feature type="repeat" description="PPR" evidence="2">
    <location>
        <begin position="133"/>
        <end position="163"/>
    </location>
</feature>
<dbReference type="GO" id="GO:0003723">
    <property type="term" value="F:RNA binding"/>
    <property type="evidence" value="ECO:0007669"/>
    <property type="project" value="InterPro"/>
</dbReference>
<dbReference type="Pfam" id="PF13041">
    <property type="entry name" value="PPR_2"/>
    <property type="match status" value="1"/>
</dbReference>